<dbReference type="Proteomes" id="UP000887568">
    <property type="component" value="Unplaced"/>
</dbReference>
<name>A0A914BA88_PATMI</name>
<dbReference type="Gene3D" id="2.30.31.10">
    <property type="entry name" value="Transcriptional Coactivator Pc4, Chain A"/>
    <property type="match status" value="1"/>
</dbReference>
<dbReference type="GO" id="GO:0003677">
    <property type="term" value="F:DNA binding"/>
    <property type="evidence" value="ECO:0007669"/>
    <property type="project" value="UniProtKB-KW"/>
</dbReference>
<evidence type="ECO:0000256" key="7">
    <source>
        <dbReference type="ARBA" id="ARBA00023163"/>
    </source>
</evidence>
<dbReference type="Pfam" id="PF02229">
    <property type="entry name" value="PC4"/>
    <property type="match status" value="1"/>
</dbReference>
<evidence type="ECO:0000256" key="3">
    <source>
        <dbReference type="ARBA" id="ARBA00013386"/>
    </source>
</evidence>
<dbReference type="GO" id="GO:0003713">
    <property type="term" value="F:transcription coactivator activity"/>
    <property type="evidence" value="ECO:0007669"/>
    <property type="project" value="InterPro"/>
</dbReference>
<dbReference type="InterPro" id="IPR009044">
    <property type="entry name" value="ssDNA-bd_transcriptional_reg"/>
</dbReference>
<proteinExistence type="inferred from homology"/>
<feature type="region of interest" description="Disordered" evidence="11">
    <location>
        <begin position="1"/>
        <end position="60"/>
    </location>
</feature>
<evidence type="ECO:0000256" key="10">
    <source>
        <dbReference type="ARBA" id="ARBA00031984"/>
    </source>
</evidence>
<evidence type="ECO:0000256" key="1">
    <source>
        <dbReference type="ARBA" id="ARBA00004123"/>
    </source>
</evidence>
<dbReference type="SUPFAM" id="SSF54447">
    <property type="entry name" value="ssDNA-binding transcriptional regulator domain"/>
    <property type="match status" value="1"/>
</dbReference>
<keyword evidence="8" id="KW-0539">Nucleus</keyword>
<evidence type="ECO:0000256" key="6">
    <source>
        <dbReference type="ARBA" id="ARBA00023159"/>
    </source>
</evidence>
<dbReference type="RefSeq" id="XP_038072352.1">
    <property type="nucleotide sequence ID" value="XM_038216424.1"/>
</dbReference>
<reference evidence="13" key="1">
    <citation type="submission" date="2022-11" db="UniProtKB">
        <authorList>
            <consortium name="EnsemblMetazoa"/>
        </authorList>
    </citation>
    <scope>IDENTIFICATION</scope>
</reference>
<dbReference type="GeneID" id="119740933"/>
<dbReference type="OrthoDB" id="2505440at2759"/>
<evidence type="ECO:0000313" key="13">
    <source>
        <dbReference type="EnsemblMetazoa" id="XP_038072352.1"/>
    </source>
</evidence>
<protein>
    <recommendedName>
        <fullName evidence="3">Activated RNA polymerase II transcriptional coactivator p15</fullName>
    </recommendedName>
    <alternativeName>
        <fullName evidence="10">SUB1 homolog</fullName>
    </alternativeName>
</protein>
<dbReference type="AlphaFoldDB" id="A0A914BA88"/>
<keyword evidence="6" id="KW-0010">Activator</keyword>
<keyword evidence="14" id="KW-1185">Reference proteome</keyword>
<evidence type="ECO:0000256" key="8">
    <source>
        <dbReference type="ARBA" id="ARBA00023242"/>
    </source>
</evidence>
<evidence type="ECO:0000256" key="11">
    <source>
        <dbReference type="SAM" id="MobiDB-lite"/>
    </source>
</evidence>
<dbReference type="InterPro" id="IPR003173">
    <property type="entry name" value="PC4_C"/>
</dbReference>
<comment type="function">
    <text evidence="9">General coactivator that functions cooperatively with TAFs and mediates functional interactions between upstream activators and the general transcriptional machinery. May be involved in stabilizing the multiprotein transcription complex. Binds single-stranded DNA. Also binds, in vitro, non-specifically to double-stranded DNA (ds DNA).</text>
</comment>
<comment type="subcellular location">
    <subcellularLocation>
        <location evidence="1">Nucleus</location>
    </subcellularLocation>
</comment>
<sequence length="121" mass="14012">MSKIKSRETLSSSESGSDEEYQPKKKKMKEKNVEEEPKRKSPKKKAKTGDGPEDHMYPLSRQRFVNVREFRGKVLIDIREYYTDNSGELKPGKKGISLTVEQWEKLKDCVDDITDSVKELS</sequence>
<evidence type="ECO:0000256" key="2">
    <source>
        <dbReference type="ARBA" id="ARBA00009001"/>
    </source>
</evidence>
<dbReference type="FunFam" id="2.30.31.10:FF:000001">
    <property type="entry name" value="Activated RNA polymerase II transcriptional coactivator p15"/>
    <property type="match status" value="1"/>
</dbReference>
<keyword evidence="4" id="KW-0805">Transcription regulation</keyword>
<feature type="compositionally biased region" description="Basic and acidic residues" evidence="11">
    <location>
        <begin position="47"/>
        <end position="56"/>
    </location>
</feature>
<keyword evidence="5" id="KW-0238">DNA-binding</keyword>
<keyword evidence="7" id="KW-0804">Transcription</keyword>
<comment type="similarity">
    <text evidence="2">Belongs to the transcriptional coactivator PC4 family.</text>
</comment>
<feature type="compositionally biased region" description="Basic and acidic residues" evidence="11">
    <location>
        <begin position="30"/>
        <end position="39"/>
    </location>
</feature>
<dbReference type="InterPro" id="IPR045125">
    <property type="entry name" value="Sub1/Tcp4-like"/>
</dbReference>
<dbReference type="PANTHER" id="PTHR13215">
    <property type="entry name" value="RNA POLYMERASE II TRANSCRIPTIONAL COACTIVATOR"/>
    <property type="match status" value="1"/>
</dbReference>
<accession>A0A914BA88</accession>
<evidence type="ECO:0000313" key="14">
    <source>
        <dbReference type="Proteomes" id="UP000887568"/>
    </source>
</evidence>
<evidence type="ECO:0000256" key="9">
    <source>
        <dbReference type="ARBA" id="ARBA00024848"/>
    </source>
</evidence>
<dbReference type="GO" id="GO:0060261">
    <property type="term" value="P:positive regulation of transcription initiation by RNA polymerase II"/>
    <property type="evidence" value="ECO:0007669"/>
    <property type="project" value="InterPro"/>
</dbReference>
<organism evidence="13 14">
    <name type="scientific">Patiria miniata</name>
    <name type="common">Bat star</name>
    <name type="synonym">Asterina miniata</name>
    <dbReference type="NCBI Taxonomy" id="46514"/>
    <lineage>
        <taxon>Eukaryota</taxon>
        <taxon>Metazoa</taxon>
        <taxon>Echinodermata</taxon>
        <taxon>Eleutherozoa</taxon>
        <taxon>Asterozoa</taxon>
        <taxon>Asteroidea</taxon>
        <taxon>Valvatacea</taxon>
        <taxon>Valvatida</taxon>
        <taxon>Asterinidae</taxon>
        <taxon>Patiria</taxon>
    </lineage>
</organism>
<evidence type="ECO:0000256" key="4">
    <source>
        <dbReference type="ARBA" id="ARBA00023015"/>
    </source>
</evidence>
<dbReference type="GO" id="GO:0005634">
    <property type="term" value="C:nucleus"/>
    <property type="evidence" value="ECO:0007669"/>
    <property type="project" value="UniProtKB-SubCell"/>
</dbReference>
<dbReference type="OMA" id="VTINEFR"/>
<feature type="domain" description="Transcriptional coactivator p15 (PC4) C-terminal" evidence="12">
    <location>
        <begin position="58"/>
        <end position="108"/>
    </location>
</feature>
<evidence type="ECO:0000256" key="5">
    <source>
        <dbReference type="ARBA" id="ARBA00023125"/>
    </source>
</evidence>
<evidence type="ECO:0000259" key="12">
    <source>
        <dbReference type="Pfam" id="PF02229"/>
    </source>
</evidence>
<dbReference type="EnsemblMetazoa" id="XM_038216424.1">
    <property type="protein sequence ID" value="XP_038072352.1"/>
    <property type="gene ID" value="LOC119740933"/>
</dbReference>